<dbReference type="RefSeq" id="WP_354555617.1">
    <property type="nucleotide sequence ID" value="NZ_JBEPMB010000001.1"/>
</dbReference>
<comment type="caution">
    <text evidence="1">The sequence shown here is derived from an EMBL/GenBank/DDBJ whole genome shotgun (WGS) entry which is preliminary data.</text>
</comment>
<dbReference type="EMBL" id="JBEPMB010000001">
    <property type="protein sequence ID" value="MET3613125.1"/>
    <property type="molecule type" value="Genomic_DNA"/>
</dbReference>
<keyword evidence="2" id="KW-1185">Reference proteome</keyword>
<sequence length="215" mass="23594">MAMHPRRNRVTPFGRIEAVPARGQLMGNRGDLHDGHGAIARDWKVKRWIACRLTHPRGILATFDTPGRYTPLFFADEPTALAAGHRPCAECRREDYEAYREGWTLAFAERPSADAMDNALHAARLSANGGKITFEARLGDLPDGVMVTLPDAPKAPSLLWQGRLHPWTHEAYDAPMPAAAGAACRVLTPMPSVAVLQVLRASKTLPWPGFAGPRF</sequence>
<reference evidence="1 2" key="1">
    <citation type="submission" date="2024-06" db="EMBL/GenBank/DDBJ databases">
        <title>Genomic Encyclopedia of Type Strains, Phase IV (KMG-IV): sequencing the most valuable type-strain genomes for metagenomic binning, comparative biology and taxonomic classification.</title>
        <authorList>
            <person name="Goeker M."/>
        </authorList>
    </citation>
    <scope>NUCLEOTIDE SEQUENCE [LARGE SCALE GENOMIC DNA]</scope>
    <source>
        <strain evidence="1 2">DSM 29780</strain>
    </source>
</reference>
<dbReference type="Proteomes" id="UP001549047">
    <property type="component" value="Unassembled WGS sequence"/>
</dbReference>
<name>A0ABV2IXA7_9HYPH</name>
<evidence type="ECO:0000313" key="1">
    <source>
        <dbReference type="EMBL" id="MET3613125.1"/>
    </source>
</evidence>
<protein>
    <submittedName>
        <fullName evidence="1">Uncharacterized protein</fullName>
    </submittedName>
</protein>
<organism evidence="1 2">
    <name type="scientific">Rhizobium aquaticum</name>
    <dbReference type="NCBI Taxonomy" id="1549636"/>
    <lineage>
        <taxon>Bacteria</taxon>
        <taxon>Pseudomonadati</taxon>
        <taxon>Pseudomonadota</taxon>
        <taxon>Alphaproteobacteria</taxon>
        <taxon>Hyphomicrobiales</taxon>
        <taxon>Rhizobiaceae</taxon>
        <taxon>Rhizobium/Agrobacterium group</taxon>
        <taxon>Rhizobium</taxon>
    </lineage>
</organism>
<proteinExistence type="predicted"/>
<evidence type="ECO:0000313" key="2">
    <source>
        <dbReference type="Proteomes" id="UP001549047"/>
    </source>
</evidence>
<accession>A0ABV2IXA7</accession>
<gene>
    <name evidence="1" type="ORF">ABID16_001430</name>
</gene>